<accession>A0A1S8TVM1</accession>
<keyword evidence="1" id="KW-0175">Coiled coil</keyword>
<gene>
    <name evidence="2" type="ORF">CLPUN_08480</name>
</gene>
<name>A0A1S8TVM1_9CLOT</name>
<dbReference type="Proteomes" id="UP000190890">
    <property type="component" value="Unassembled WGS sequence"/>
</dbReference>
<comment type="caution">
    <text evidence="2">The sequence shown here is derived from an EMBL/GenBank/DDBJ whole genome shotgun (WGS) entry which is preliminary data.</text>
</comment>
<reference evidence="2 3" key="1">
    <citation type="submission" date="2016-05" db="EMBL/GenBank/DDBJ databases">
        <title>Microbial solvent formation.</title>
        <authorList>
            <person name="Poehlein A."/>
            <person name="Montoya Solano J.D."/>
            <person name="Flitsch S."/>
            <person name="Krabben P."/>
            <person name="Duerre P."/>
            <person name="Daniel R."/>
        </authorList>
    </citation>
    <scope>NUCLEOTIDE SEQUENCE [LARGE SCALE GENOMIC DNA]</scope>
    <source>
        <strain evidence="2 3">DSM 2619</strain>
    </source>
</reference>
<dbReference type="OrthoDB" id="1911129at2"/>
<dbReference type="AlphaFoldDB" id="A0A1S8TVM1"/>
<feature type="coiled-coil region" evidence="1">
    <location>
        <begin position="60"/>
        <end position="90"/>
    </location>
</feature>
<protein>
    <submittedName>
        <fullName evidence="2">Uncharacterized protein</fullName>
    </submittedName>
</protein>
<keyword evidence="3" id="KW-1185">Reference proteome</keyword>
<evidence type="ECO:0000313" key="2">
    <source>
        <dbReference type="EMBL" id="OOM81804.1"/>
    </source>
</evidence>
<proteinExistence type="predicted"/>
<dbReference type="EMBL" id="LZZM01000052">
    <property type="protein sequence ID" value="OOM81804.1"/>
    <property type="molecule type" value="Genomic_DNA"/>
</dbReference>
<dbReference type="RefSeq" id="WP_077846122.1">
    <property type="nucleotide sequence ID" value="NZ_LZZM01000052.1"/>
</dbReference>
<organism evidence="2 3">
    <name type="scientific">Clostridium puniceum</name>
    <dbReference type="NCBI Taxonomy" id="29367"/>
    <lineage>
        <taxon>Bacteria</taxon>
        <taxon>Bacillati</taxon>
        <taxon>Bacillota</taxon>
        <taxon>Clostridia</taxon>
        <taxon>Eubacteriales</taxon>
        <taxon>Clostridiaceae</taxon>
        <taxon>Clostridium</taxon>
    </lineage>
</organism>
<sequence>MKEKVIKELKAYRSRGYEIEDMKLKIKELKIGEQLEAMSYEDKVQTSMRCKNNDFITNTIEILEKKIEVKEIANKRIDNALKRLESQEDIDVITKVYIEEKSITRASQELFRSRKSIKNAINRAFEKLELV</sequence>
<evidence type="ECO:0000313" key="3">
    <source>
        <dbReference type="Proteomes" id="UP000190890"/>
    </source>
</evidence>
<dbReference type="STRING" id="29367.CLPUN_08480"/>
<evidence type="ECO:0000256" key="1">
    <source>
        <dbReference type="SAM" id="Coils"/>
    </source>
</evidence>